<gene>
    <name evidence="2" type="ORF">LMS43_01930</name>
</gene>
<organism evidence="2 3">
    <name type="scientific">Alcaligenes endophyticus</name>
    <dbReference type="NCBI Taxonomy" id="1929088"/>
    <lineage>
        <taxon>Bacteria</taxon>
        <taxon>Pseudomonadati</taxon>
        <taxon>Pseudomonadota</taxon>
        <taxon>Betaproteobacteria</taxon>
        <taxon>Burkholderiales</taxon>
        <taxon>Alcaligenaceae</taxon>
        <taxon>Alcaligenes</taxon>
    </lineage>
</organism>
<evidence type="ECO:0000256" key="1">
    <source>
        <dbReference type="SAM" id="Phobius"/>
    </source>
</evidence>
<proteinExistence type="predicted"/>
<evidence type="ECO:0000313" key="3">
    <source>
        <dbReference type="Proteomes" id="UP001168613"/>
    </source>
</evidence>
<dbReference type="RefSeq" id="WP_266122624.1">
    <property type="nucleotide sequence ID" value="NZ_JAJHNU010000001.1"/>
</dbReference>
<dbReference type="EMBL" id="JAJHNU010000001">
    <property type="protein sequence ID" value="MDN4120040.1"/>
    <property type="molecule type" value="Genomic_DNA"/>
</dbReference>
<keyword evidence="3" id="KW-1185">Reference proteome</keyword>
<feature type="transmembrane region" description="Helical" evidence="1">
    <location>
        <begin position="107"/>
        <end position="128"/>
    </location>
</feature>
<comment type="caution">
    <text evidence="2">The sequence shown here is derived from an EMBL/GenBank/DDBJ whole genome shotgun (WGS) entry which is preliminary data.</text>
</comment>
<reference evidence="2" key="1">
    <citation type="submission" date="2021-11" db="EMBL/GenBank/DDBJ databases">
        <title>Draft genome sequence of Alcaligenes endophyticus type strain CCUG 75668T.</title>
        <authorList>
            <person name="Salva-Serra F."/>
            <person name="Duran R.E."/>
            <person name="Seeger M."/>
            <person name="Moore E.R.B."/>
            <person name="Jaen-Luchoro D."/>
        </authorList>
    </citation>
    <scope>NUCLEOTIDE SEQUENCE</scope>
    <source>
        <strain evidence="2">CCUG 75668</strain>
    </source>
</reference>
<evidence type="ECO:0000313" key="2">
    <source>
        <dbReference type="EMBL" id="MDN4120040.1"/>
    </source>
</evidence>
<sequence length="137" mass="16254">MIELEKENKDDFIVNNWRAQEELKIICHRLMVRDFISYSDWVVDVTYFSHQNSAEIKSGYYLWARPLLSLMKKSVLAESLVAYPAKWLIEDIKYKKGLRLKAHKRGFLLRHLVFNPCSWFLGSCFLIAKSKRQLGLR</sequence>
<protein>
    <submittedName>
        <fullName evidence="2">Uncharacterized protein</fullName>
    </submittedName>
</protein>
<dbReference type="Proteomes" id="UP001168613">
    <property type="component" value="Unassembled WGS sequence"/>
</dbReference>
<name>A0ABT8EFJ6_9BURK</name>
<keyword evidence="1" id="KW-0812">Transmembrane</keyword>
<keyword evidence="1" id="KW-0472">Membrane</keyword>
<accession>A0ABT8EFJ6</accession>
<keyword evidence="1" id="KW-1133">Transmembrane helix</keyword>